<evidence type="ECO:0000259" key="9">
    <source>
        <dbReference type="PROSITE" id="PS50862"/>
    </source>
</evidence>
<dbReference type="InterPro" id="IPR004522">
    <property type="entry name" value="Asn-tRNA-ligase"/>
</dbReference>
<dbReference type="PRINTS" id="PR01042">
    <property type="entry name" value="TRNASYNTHASP"/>
</dbReference>
<dbReference type="Pfam" id="PF01336">
    <property type="entry name" value="tRNA_anti-codon"/>
    <property type="match status" value="1"/>
</dbReference>
<dbReference type="CDD" id="cd00776">
    <property type="entry name" value="AsxRS_core"/>
    <property type="match status" value="1"/>
</dbReference>
<name>A0A330LKI5_9GAMM</name>
<dbReference type="AlphaFoldDB" id="A0A330LKI5"/>
<comment type="catalytic activity">
    <reaction evidence="8">
        <text>tRNA(Asn) + L-asparagine + ATP = L-asparaginyl-tRNA(Asn) + AMP + diphosphate + H(+)</text>
        <dbReference type="Rhea" id="RHEA:11180"/>
        <dbReference type="Rhea" id="RHEA-COMP:9659"/>
        <dbReference type="Rhea" id="RHEA-COMP:9674"/>
        <dbReference type="ChEBI" id="CHEBI:15378"/>
        <dbReference type="ChEBI" id="CHEBI:30616"/>
        <dbReference type="ChEBI" id="CHEBI:33019"/>
        <dbReference type="ChEBI" id="CHEBI:58048"/>
        <dbReference type="ChEBI" id="CHEBI:78442"/>
        <dbReference type="ChEBI" id="CHEBI:78515"/>
        <dbReference type="ChEBI" id="CHEBI:456215"/>
        <dbReference type="EC" id="6.1.1.22"/>
    </reaction>
</comment>
<evidence type="ECO:0000256" key="7">
    <source>
        <dbReference type="ARBA" id="ARBA00023146"/>
    </source>
</evidence>
<evidence type="ECO:0000256" key="3">
    <source>
        <dbReference type="ARBA" id="ARBA00022598"/>
    </source>
</evidence>
<feature type="domain" description="Aminoacyl-transfer RNA synthetases class-II family profile" evidence="9">
    <location>
        <begin position="114"/>
        <end position="463"/>
    </location>
</feature>
<dbReference type="GO" id="GO:0003676">
    <property type="term" value="F:nucleic acid binding"/>
    <property type="evidence" value="ECO:0007669"/>
    <property type="project" value="InterPro"/>
</dbReference>
<dbReference type="Gene3D" id="3.30.930.10">
    <property type="entry name" value="Bira Bifunctional Protein, Domain 2"/>
    <property type="match status" value="1"/>
</dbReference>
<dbReference type="HAMAP" id="MF_00534">
    <property type="entry name" value="Asn_tRNA_synth"/>
    <property type="match status" value="1"/>
</dbReference>
<keyword evidence="7 8" id="KW-0030">Aminoacyl-tRNA synthetase</keyword>
<dbReference type="EC" id="6.1.1.22" evidence="8"/>
<keyword evidence="6 8" id="KW-0648">Protein biosynthesis</keyword>
<gene>
    <name evidence="8 10" type="primary">asnS</name>
    <name evidence="10" type="ORF">MORIYA_1056</name>
</gene>
<dbReference type="InterPro" id="IPR004364">
    <property type="entry name" value="Aa-tRNA-synt_II"/>
</dbReference>
<comment type="subunit">
    <text evidence="8">Homodimer.</text>
</comment>
<dbReference type="PANTHER" id="PTHR22594">
    <property type="entry name" value="ASPARTYL/LYSYL-TRNA SYNTHETASE"/>
    <property type="match status" value="1"/>
</dbReference>
<keyword evidence="2 8" id="KW-0963">Cytoplasm</keyword>
<evidence type="ECO:0000256" key="2">
    <source>
        <dbReference type="ARBA" id="ARBA00022490"/>
    </source>
</evidence>
<evidence type="ECO:0000256" key="1">
    <source>
        <dbReference type="ARBA" id="ARBA00008226"/>
    </source>
</evidence>
<dbReference type="KEGG" id="mya:MORIYA_1056"/>
<dbReference type="EMBL" id="LS483250">
    <property type="protein sequence ID" value="SQD77534.1"/>
    <property type="molecule type" value="Genomic_DNA"/>
</dbReference>
<dbReference type="SUPFAM" id="SSF55681">
    <property type="entry name" value="Class II aaRS and biotin synthetases"/>
    <property type="match status" value="1"/>
</dbReference>
<dbReference type="GO" id="GO:0005737">
    <property type="term" value="C:cytoplasm"/>
    <property type="evidence" value="ECO:0007669"/>
    <property type="project" value="UniProtKB-SubCell"/>
</dbReference>
<dbReference type="Proteomes" id="UP000250163">
    <property type="component" value="Chromosome MORIYA"/>
</dbReference>
<dbReference type="PROSITE" id="PS50862">
    <property type="entry name" value="AA_TRNA_LIGASE_II"/>
    <property type="match status" value="1"/>
</dbReference>
<evidence type="ECO:0000256" key="4">
    <source>
        <dbReference type="ARBA" id="ARBA00022741"/>
    </source>
</evidence>
<keyword evidence="5 8" id="KW-0067">ATP-binding</keyword>
<dbReference type="SUPFAM" id="SSF50249">
    <property type="entry name" value="Nucleic acid-binding proteins"/>
    <property type="match status" value="1"/>
</dbReference>
<evidence type="ECO:0000256" key="5">
    <source>
        <dbReference type="ARBA" id="ARBA00022840"/>
    </source>
</evidence>
<dbReference type="NCBIfam" id="TIGR00457">
    <property type="entry name" value="asnS"/>
    <property type="match status" value="1"/>
</dbReference>
<dbReference type="GO" id="GO:0005524">
    <property type="term" value="F:ATP binding"/>
    <property type="evidence" value="ECO:0007669"/>
    <property type="project" value="UniProtKB-UniRule"/>
</dbReference>
<accession>A0A330LKI5</accession>
<dbReference type="Pfam" id="PF00152">
    <property type="entry name" value="tRNA-synt_2"/>
    <property type="match status" value="1"/>
</dbReference>
<dbReference type="InterPro" id="IPR004365">
    <property type="entry name" value="NA-bd_OB_tRNA"/>
</dbReference>
<evidence type="ECO:0000313" key="10">
    <source>
        <dbReference type="EMBL" id="SQD77534.1"/>
    </source>
</evidence>
<proteinExistence type="inferred from homology"/>
<organism evidence="10 11">
    <name type="scientific">Moritella yayanosii</name>
    <dbReference type="NCBI Taxonomy" id="69539"/>
    <lineage>
        <taxon>Bacteria</taxon>
        <taxon>Pseudomonadati</taxon>
        <taxon>Pseudomonadota</taxon>
        <taxon>Gammaproteobacteria</taxon>
        <taxon>Alteromonadales</taxon>
        <taxon>Moritellaceae</taxon>
        <taxon>Moritella</taxon>
    </lineage>
</organism>
<dbReference type="CDD" id="cd04318">
    <property type="entry name" value="EcAsnRS_like_N"/>
    <property type="match status" value="1"/>
</dbReference>
<evidence type="ECO:0000256" key="6">
    <source>
        <dbReference type="ARBA" id="ARBA00022917"/>
    </source>
</evidence>
<reference evidence="11" key="1">
    <citation type="submission" date="2018-05" db="EMBL/GenBank/DDBJ databases">
        <authorList>
            <person name="Cea G.-C."/>
            <person name="William W."/>
        </authorList>
    </citation>
    <scope>NUCLEOTIDE SEQUENCE [LARGE SCALE GENOMIC DNA]</scope>
    <source>
        <strain evidence="11">DB21MT 5</strain>
    </source>
</reference>
<dbReference type="Gene3D" id="2.40.50.140">
    <property type="entry name" value="Nucleic acid-binding proteins"/>
    <property type="match status" value="1"/>
</dbReference>
<dbReference type="PANTHER" id="PTHR22594:SF34">
    <property type="entry name" value="ASPARAGINE--TRNA LIGASE, MITOCHONDRIAL-RELATED"/>
    <property type="match status" value="1"/>
</dbReference>
<protein>
    <recommendedName>
        <fullName evidence="8">Asparagine--tRNA ligase</fullName>
        <ecNumber evidence="8">6.1.1.22</ecNumber>
    </recommendedName>
    <alternativeName>
        <fullName evidence="8">Asparaginyl-tRNA synthetase</fullName>
        <shortName evidence="8">AsnRS</shortName>
    </alternativeName>
</protein>
<keyword evidence="11" id="KW-1185">Reference proteome</keyword>
<keyword evidence="3 8" id="KW-0436">Ligase</keyword>
<dbReference type="InterPro" id="IPR002312">
    <property type="entry name" value="Asp/Asn-tRNA-synth_IIb"/>
</dbReference>
<dbReference type="FunFam" id="3.30.930.10:FF:000016">
    <property type="entry name" value="Asparagine--tRNA ligase"/>
    <property type="match status" value="1"/>
</dbReference>
<dbReference type="NCBIfam" id="NF003037">
    <property type="entry name" value="PRK03932.1"/>
    <property type="match status" value="1"/>
</dbReference>
<comment type="similarity">
    <text evidence="1 8">Belongs to the class-II aminoacyl-tRNA synthetase family.</text>
</comment>
<dbReference type="InterPro" id="IPR012340">
    <property type="entry name" value="NA-bd_OB-fold"/>
</dbReference>
<evidence type="ECO:0000256" key="8">
    <source>
        <dbReference type="HAMAP-Rule" id="MF_00534"/>
    </source>
</evidence>
<sequence>MLESNNPMTHTSVKDILAGKFPVGSTVTTKGWIRTRRDSKAGISFLAVYDGSCFDPIQAVVSKDLPNYAEDVLSLTAGCSVEVTGVVVESPGKGQSFEIQATEVIVLGLVEDPDTYPMSAKRHSIEYLREHAHLRGRTNVMGAVMRVRNCLSQAIHRFFHENGYNWLSTPLITGSDCEGAGEMFRVSTLDMNNLPLTDKGDVDYNQDFFGKETFLTVSGQLNAETYACAIGKVYTFGPTFRAENSNTTRHLAEFWMVEPEVAFADLDDVANLAEQMLKYCFNAVLEERRDDMEFFAQRINKDVITRLEEFVTSDFAQVEYTDAIKILEECGKEFEFPVSWGIDMSSEHERYLAEEHFKAPVVVKNYPKDIKSFYMRMNDDGKTVAAMDVLAPGIGEIIGGSQREERLDMLDKRLEEMGLNKEDYWWYRDLRRFGTVPHSGFGLGFERLVSYVTGMQNIRDVIPFPRAPRTAEF</sequence>
<comment type="subcellular location">
    <subcellularLocation>
        <location evidence="8">Cytoplasm</location>
    </subcellularLocation>
</comment>
<keyword evidence="4 8" id="KW-0547">Nucleotide-binding</keyword>
<evidence type="ECO:0000313" key="11">
    <source>
        <dbReference type="Proteomes" id="UP000250163"/>
    </source>
</evidence>
<dbReference type="InterPro" id="IPR006195">
    <property type="entry name" value="aa-tRNA-synth_II"/>
</dbReference>
<dbReference type="InterPro" id="IPR045864">
    <property type="entry name" value="aa-tRNA-synth_II/BPL/LPL"/>
</dbReference>
<dbReference type="GO" id="GO:0006421">
    <property type="term" value="P:asparaginyl-tRNA aminoacylation"/>
    <property type="evidence" value="ECO:0007669"/>
    <property type="project" value="UniProtKB-UniRule"/>
</dbReference>
<dbReference type="GO" id="GO:0004816">
    <property type="term" value="F:asparagine-tRNA ligase activity"/>
    <property type="evidence" value="ECO:0007669"/>
    <property type="project" value="UniProtKB-UniRule"/>
</dbReference>